<dbReference type="EMBL" id="JAERTX010000021">
    <property type="protein sequence ID" value="MBM9461677.1"/>
    <property type="molecule type" value="Genomic_DNA"/>
</dbReference>
<dbReference type="RefSeq" id="WP_205292993.1">
    <property type="nucleotide sequence ID" value="NZ_CP074406.1"/>
</dbReference>
<keyword evidence="1" id="KW-0540">Nuclease</keyword>
<dbReference type="Proteomes" id="UP000663791">
    <property type="component" value="Unassembled WGS sequence"/>
</dbReference>
<dbReference type="AlphaFoldDB" id="A0A938Y9J4"/>
<organism evidence="1 2">
    <name type="scientific">Nocardioides faecalis</name>
    <dbReference type="NCBI Taxonomy" id="2803858"/>
    <lineage>
        <taxon>Bacteria</taxon>
        <taxon>Bacillati</taxon>
        <taxon>Actinomycetota</taxon>
        <taxon>Actinomycetes</taxon>
        <taxon>Propionibacteriales</taxon>
        <taxon>Nocardioidaceae</taxon>
        <taxon>Nocardioides</taxon>
    </lineage>
</organism>
<dbReference type="InterPro" id="IPR003615">
    <property type="entry name" value="HNH_nuc"/>
</dbReference>
<accession>A0A938Y9J4</accession>
<dbReference type="CDD" id="cd00085">
    <property type="entry name" value="HNHc"/>
    <property type="match status" value="1"/>
</dbReference>
<protein>
    <submittedName>
        <fullName evidence="1">HNH endonuclease</fullName>
    </submittedName>
</protein>
<evidence type="ECO:0000313" key="1">
    <source>
        <dbReference type="EMBL" id="MBM9461677.1"/>
    </source>
</evidence>
<gene>
    <name evidence="1" type="ORF">JK386_17390</name>
</gene>
<comment type="caution">
    <text evidence="1">The sequence shown here is derived from an EMBL/GenBank/DDBJ whole genome shotgun (WGS) entry which is preliminary data.</text>
</comment>
<keyword evidence="1" id="KW-0255">Endonuclease</keyword>
<keyword evidence="1" id="KW-0378">Hydrolase</keyword>
<sequence length="439" mass="47772">MTTSQLHSDQDALRSMSAEELLGFVESQHAARLEAERMLLRAARQWAVLHSPDALPVGDRRGRSRARSAGAEGTPKITEYAAAAFGARIQTSPYGARKLIADAVDIEHRLPQLHAGLDSGVVRVRCARHVAEATRELSAEEAAWVDGEVVDSADGRLPWARFEALVDGKVAAAAPHLARAREELAQTEKHVRMSRVNRHGMATLTIRDNAIVIMTAEAAITQVAKKLEDTIPEASRDERRVAAFAALVNPATHVDPEIRQIRPKVSAHLHFAIGTPVARLEGHGPVTMDWVRHTFATVAGRIKVTPVLDLAGQAPVDAYEIPQQLRDAVRLIHPADVFPYAASLARTGDIDHTIPYSEGGPTAIGNLAPMTRTHHRVKTHAGWEARQPFPGIVVWRDPYGAFYLVDPSGTRRVWGTGSRPALTRDDVTTTAIVLDGFAA</sequence>
<keyword evidence="2" id="KW-1185">Reference proteome</keyword>
<dbReference type="GO" id="GO:0004519">
    <property type="term" value="F:endonuclease activity"/>
    <property type="evidence" value="ECO:0007669"/>
    <property type="project" value="UniProtKB-KW"/>
</dbReference>
<evidence type="ECO:0000313" key="2">
    <source>
        <dbReference type="Proteomes" id="UP000663791"/>
    </source>
</evidence>
<reference evidence="1" key="1">
    <citation type="submission" date="2021-01" db="EMBL/GenBank/DDBJ databases">
        <title>Novel species in genus Nocardioides.</title>
        <authorList>
            <person name="Zhang G."/>
        </authorList>
    </citation>
    <scope>NUCLEOTIDE SEQUENCE</scope>
    <source>
        <strain evidence="1">Zg-536</strain>
    </source>
</reference>
<proteinExistence type="predicted"/>
<name>A0A938Y9J4_9ACTN</name>